<sequence>MDRRFQLHNNPYLADNPYLHDTGRSYSSRSKGGSGGARSSSSWVLWEPRGDAAETGPWCSLLTILVLFLVILGVFAVAGLALYMGALRLEPVQFHLIFDGSIRVVGDRFSLNLSNKSSSTYQDKSRRYQTLLAAVYSKSILGPSVQDIFVNSFANGSLIVFFRITLDRKKIPKPISSIEETLKNVIFQEASSPLSVLNALRIDLKEFHIKRYLVDPRQYPVTDELTTVIAPIEQPKREYDGIVETPRPSNGSRWPAATSAATRVKKPPNHTIVSSSAVETKDPEVKKPIVEEPAIVTPSLTAPSRQTRKPTTIRTTESPKPDSDMKYNQGMKQFSQSGAASEGSLSNPVTPLPPITKKPTSSPAPVTTVETSTTTSNLHYSDEPWKPIVPEDVRLAEKVDFDYGVGEAEVILDTLAADMAATPKTTTIPRMKIRPFRTAGVVEEVKVTPAPFEFKTTHAYSEKVDKPITIKLINEQKSMPELSILQQFHDLDSLLRSYVQSSNTKLKQPTAKPEDQPKEQLDVVTLLPVRSNVGILGPIRPRPKEETSRATTTAEPVTATGTTSTAEFHASFAHQTTTEPAKDAGRSNKTQETFLPSDSDMVAIPLQKYFALTSPTSKADIQLQTFPSTVERKLSTENRNDIAYVTEGVRAIAIVGIDDVDVSSQRNLKTDPFRDRDVSRKTQSLNLGETAGNAEMPTRRVARGVGQLDQEMRLLLEEIFFNLTTTARAVKNETDVRRTPQTIDFNYPHNVQSQPFNINNTGVLNKLAKLKIASQLDDRHGSSEKYNSHQNVSNKNVVPSFSSNGTPFRILTKVYNKAPAKPEPKNTTEPTLVETSECPGTSSILCGSGECLPKHLRCNKLMECRDGSDETNCTCADFLNNRFNQNKICDGIYDCWDLSDEQNCEWCSPGQHICSNSKMCVDSFQVCDGISHCPFGDDEKNCVTISPSVEEAAEKYYFQQGYVMVRKEGEWGKMCFQNFDNVISQSKTDWSIEDLGQSVCKTLTYRKFDGIVRRKDIKKQKDDTAGSGRSILHDSNSPVYFELALSAESNTSASFGNRRAASREKFLFQKTSCVEKDVAEIKCSGLGCGIRPEANLPWTTDRRSRIVGGGNAGPGAWPWLAALYKEGEFQCGATLISDVWLMSAGHCFYNAQQEYWVARLGALRRGTPPAPYEQLRPISQIILHPDYQDQGFINDISLLKMVRPISLTTYVRPICLPPPTREPKDGVMCTVVGWGQLHEVARVFPDTLQEVQLPVISTVECRKRTVFLPLYKITDNMFCAGYERGGRDACLGDSGGPFMCQENDGSWTLAGVTSNGYGCARANRPGVYTKVVNYMPWAEEVMKTPAATGHGPPACQGHRCPLGECLPPARLCNGYIECRDSSDERGCWGN</sequence>
<comment type="subcellular location">
    <subcellularLocation>
        <location evidence="1">Membrane</location>
        <topology evidence="1">Single-pass type II membrane protein</topology>
    </subcellularLocation>
</comment>
<evidence type="ECO:0000256" key="1">
    <source>
        <dbReference type="ARBA" id="ARBA00004606"/>
    </source>
</evidence>
<keyword evidence="4 10" id="KW-1133">Transmembrane helix</keyword>
<feature type="domain" description="SEA" evidence="11">
    <location>
        <begin position="94"/>
        <end position="214"/>
    </location>
</feature>
<dbReference type="Pfam" id="PF00057">
    <property type="entry name" value="Ldl_recept_a"/>
    <property type="match status" value="2"/>
</dbReference>
<feature type="region of interest" description="Disordered" evidence="9">
    <location>
        <begin position="241"/>
        <end position="385"/>
    </location>
</feature>
<evidence type="ECO:0000256" key="4">
    <source>
        <dbReference type="ARBA" id="ARBA00022989"/>
    </source>
</evidence>
<dbReference type="InterPro" id="IPR023415">
    <property type="entry name" value="LDLR_class-A_CS"/>
</dbReference>
<evidence type="ECO:0000313" key="14">
    <source>
        <dbReference type="Proteomes" id="UP001307889"/>
    </source>
</evidence>
<dbReference type="Gene3D" id="2.40.10.10">
    <property type="entry name" value="Trypsin-like serine proteases"/>
    <property type="match status" value="2"/>
</dbReference>
<dbReference type="InterPro" id="IPR018114">
    <property type="entry name" value="TRYPSIN_HIS"/>
</dbReference>
<dbReference type="PANTHER" id="PTHR24252:SF7">
    <property type="entry name" value="HYALIN"/>
    <property type="match status" value="1"/>
</dbReference>
<accession>A0ABN7AHB4</accession>
<dbReference type="InterPro" id="IPR001254">
    <property type="entry name" value="Trypsin_dom"/>
</dbReference>
<keyword evidence="8" id="KW-0378">Hydrolase</keyword>
<evidence type="ECO:0000256" key="7">
    <source>
        <dbReference type="PROSITE-ProRule" id="PRU00124"/>
    </source>
</evidence>
<feature type="disulfide bond" evidence="7">
    <location>
        <begin position="858"/>
        <end position="873"/>
    </location>
</feature>
<evidence type="ECO:0000256" key="10">
    <source>
        <dbReference type="SAM" id="Phobius"/>
    </source>
</evidence>
<dbReference type="InterPro" id="IPR043504">
    <property type="entry name" value="Peptidase_S1_PA_chymotrypsin"/>
</dbReference>
<dbReference type="SUPFAM" id="SSF57424">
    <property type="entry name" value="LDL receptor-like module"/>
    <property type="match status" value="3"/>
</dbReference>
<feature type="compositionally biased region" description="Polar residues" evidence="9">
    <location>
        <begin position="330"/>
        <end position="349"/>
    </location>
</feature>
<evidence type="ECO:0000256" key="2">
    <source>
        <dbReference type="ARBA" id="ARBA00022692"/>
    </source>
</evidence>
<dbReference type="Proteomes" id="UP001307889">
    <property type="component" value="Chromosome 3"/>
</dbReference>
<dbReference type="Pfam" id="PF01390">
    <property type="entry name" value="SEA"/>
    <property type="match status" value="1"/>
</dbReference>
<keyword evidence="2 10" id="KW-0812">Transmembrane</keyword>
<dbReference type="SMART" id="SM00192">
    <property type="entry name" value="LDLa"/>
    <property type="match status" value="3"/>
</dbReference>
<dbReference type="PROSITE" id="PS50068">
    <property type="entry name" value="LDLRA_2"/>
    <property type="match status" value="3"/>
</dbReference>
<feature type="region of interest" description="Disordered" evidence="9">
    <location>
        <begin position="575"/>
        <end position="595"/>
    </location>
</feature>
<feature type="domain" description="Peptidase S1" evidence="12">
    <location>
        <begin position="1106"/>
        <end position="1343"/>
    </location>
</feature>
<dbReference type="SUPFAM" id="SSF50494">
    <property type="entry name" value="Trypsin-like serine proteases"/>
    <property type="match status" value="1"/>
</dbReference>
<evidence type="ECO:0000256" key="8">
    <source>
        <dbReference type="RuleBase" id="RU363034"/>
    </source>
</evidence>
<dbReference type="PROSITE" id="PS00134">
    <property type="entry name" value="TRYPSIN_HIS"/>
    <property type="match status" value="1"/>
</dbReference>
<name>A0ABN7AHB4_9HEMI</name>
<feature type="compositionally biased region" description="Low complexity" evidence="9">
    <location>
        <begin position="550"/>
        <end position="561"/>
    </location>
</feature>
<evidence type="ECO:0000256" key="9">
    <source>
        <dbReference type="SAM" id="MobiDB-lite"/>
    </source>
</evidence>
<dbReference type="Gene3D" id="3.30.70.960">
    <property type="entry name" value="SEA domain"/>
    <property type="match status" value="1"/>
</dbReference>
<feature type="disulfide bond" evidence="7">
    <location>
        <begin position="927"/>
        <end position="942"/>
    </location>
</feature>
<dbReference type="InterPro" id="IPR000082">
    <property type="entry name" value="SEA_dom"/>
</dbReference>
<dbReference type="SUPFAM" id="SSF82671">
    <property type="entry name" value="SEA domain"/>
    <property type="match status" value="1"/>
</dbReference>
<dbReference type="PROSITE" id="PS01209">
    <property type="entry name" value="LDLRA_1"/>
    <property type="match status" value="1"/>
</dbReference>
<dbReference type="Pfam" id="PF00089">
    <property type="entry name" value="Trypsin"/>
    <property type="match status" value="1"/>
</dbReference>
<evidence type="ECO:0000256" key="5">
    <source>
        <dbReference type="ARBA" id="ARBA00023136"/>
    </source>
</evidence>
<feature type="compositionally biased region" description="Basic and acidic residues" evidence="9">
    <location>
        <begin position="279"/>
        <end position="290"/>
    </location>
</feature>
<dbReference type="PROSITE" id="PS50240">
    <property type="entry name" value="TRYPSIN_DOM"/>
    <property type="match status" value="1"/>
</dbReference>
<organism evidence="13 14">
    <name type="scientific">Nesidiocoris tenuis</name>
    <dbReference type="NCBI Taxonomy" id="355587"/>
    <lineage>
        <taxon>Eukaryota</taxon>
        <taxon>Metazoa</taxon>
        <taxon>Ecdysozoa</taxon>
        <taxon>Arthropoda</taxon>
        <taxon>Hexapoda</taxon>
        <taxon>Insecta</taxon>
        <taxon>Pterygota</taxon>
        <taxon>Neoptera</taxon>
        <taxon>Paraneoptera</taxon>
        <taxon>Hemiptera</taxon>
        <taxon>Heteroptera</taxon>
        <taxon>Panheteroptera</taxon>
        <taxon>Cimicomorpha</taxon>
        <taxon>Miridae</taxon>
        <taxon>Dicyphina</taxon>
        <taxon>Nesidiocoris</taxon>
    </lineage>
</organism>
<reference evidence="13 14" key="1">
    <citation type="submission" date="2023-09" db="EMBL/GenBank/DDBJ databases">
        <title>Nesidiocoris tenuis whole genome shotgun sequence.</title>
        <authorList>
            <person name="Shibata T."/>
            <person name="Shimoda M."/>
            <person name="Kobayashi T."/>
            <person name="Uehara T."/>
        </authorList>
    </citation>
    <scope>NUCLEOTIDE SEQUENCE [LARGE SCALE GENOMIC DNA]</scope>
    <source>
        <strain evidence="13 14">Japan</strain>
    </source>
</reference>
<evidence type="ECO:0000259" key="12">
    <source>
        <dbReference type="PROSITE" id="PS50240"/>
    </source>
</evidence>
<gene>
    <name evidence="13" type="ORF">NTJ_04463</name>
</gene>
<dbReference type="PRINTS" id="PR00261">
    <property type="entry name" value="LDLRECEPTOR"/>
</dbReference>
<dbReference type="InterPro" id="IPR009003">
    <property type="entry name" value="Peptidase_S1_PA"/>
</dbReference>
<dbReference type="PROSITE" id="PS50024">
    <property type="entry name" value="SEA"/>
    <property type="match status" value="1"/>
</dbReference>
<dbReference type="CDD" id="cd00190">
    <property type="entry name" value="Tryp_SPc"/>
    <property type="match status" value="1"/>
</dbReference>
<dbReference type="EMBL" id="AP028911">
    <property type="protein sequence ID" value="BES91655.1"/>
    <property type="molecule type" value="Genomic_DNA"/>
</dbReference>
<keyword evidence="8" id="KW-0720">Serine protease</keyword>
<feature type="disulfide bond" evidence="7">
    <location>
        <begin position="1360"/>
        <end position="1378"/>
    </location>
</feature>
<feature type="region of interest" description="Disordered" evidence="9">
    <location>
        <begin position="535"/>
        <end position="561"/>
    </location>
</feature>
<evidence type="ECO:0000313" key="13">
    <source>
        <dbReference type="EMBL" id="BES91655.1"/>
    </source>
</evidence>
<keyword evidence="3" id="KW-0735">Signal-anchor</keyword>
<dbReference type="Gene3D" id="4.10.400.10">
    <property type="entry name" value="Low-density Lipoprotein Receptor"/>
    <property type="match status" value="3"/>
</dbReference>
<protein>
    <submittedName>
        <fullName evidence="13">Trypsin</fullName>
    </submittedName>
</protein>
<dbReference type="InterPro" id="IPR036055">
    <property type="entry name" value="LDL_receptor-like_sf"/>
</dbReference>
<dbReference type="InterPro" id="IPR033116">
    <property type="entry name" value="TRYPSIN_SER"/>
</dbReference>
<comment type="caution">
    <text evidence="7">Lacks conserved residue(s) required for the propagation of feature annotation.</text>
</comment>
<feature type="disulfide bond" evidence="7">
    <location>
        <begin position="1372"/>
        <end position="1387"/>
    </location>
</feature>
<feature type="transmembrane region" description="Helical" evidence="10">
    <location>
        <begin position="58"/>
        <end position="84"/>
    </location>
</feature>
<feature type="disulfide bond" evidence="7">
    <location>
        <begin position="846"/>
        <end position="864"/>
    </location>
</feature>
<proteinExistence type="predicted"/>
<dbReference type="SMART" id="SM00020">
    <property type="entry name" value="Tryp_SPc"/>
    <property type="match status" value="1"/>
</dbReference>
<dbReference type="InterPro" id="IPR002172">
    <property type="entry name" value="LDrepeatLR_classA_rpt"/>
</dbReference>
<evidence type="ECO:0000259" key="11">
    <source>
        <dbReference type="PROSITE" id="PS50024"/>
    </source>
</evidence>
<keyword evidence="5 10" id="KW-0472">Membrane</keyword>
<evidence type="ECO:0000256" key="3">
    <source>
        <dbReference type="ARBA" id="ARBA00022968"/>
    </source>
</evidence>
<dbReference type="InterPro" id="IPR036364">
    <property type="entry name" value="SEA_dom_sf"/>
</dbReference>
<evidence type="ECO:0000256" key="6">
    <source>
        <dbReference type="ARBA" id="ARBA00023157"/>
    </source>
</evidence>
<feature type="compositionally biased region" description="Low complexity" evidence="9">
    <location>
        <begin position="357"/>
        <end position="376"/>
    </location>
</feature>
<keyword evidence="14" id="KW-1185">Reference proteome</keyword>
<dbReference type="PANTHER" id="PTHR24252">
    <property type="entry name" value="ACROSIN-RELATED"/>
    <property type="match status" value="1"/>
</dbReference>
<dbReference type="PROSITE" id="PS00135">
    <property type="entry name" value="TRYPSIN_SER"/>
    <property type="match status" value="1"/>
</dbReference>
<feature type="compositionally biased region" description="Polar residues" evidence="9">
    <location>
        <begin position="298"/>
        <end position="316"/>
    </location>
</feature>
<keyword evidence="8" id="KW-0645">Protease</keyword>
<dbReference type="CDD" id="cd00112">
    <property type="entry name" value="LDLa"/>
    <property type="match status" value="3"/>
</dbReference>
<keyword evidence="6 7" id="KW-1015">Disulfide bond</keyword>